<keyword evidence="4" id="KW-1185">Reference proteome</keyword>
<reference evidence="3" key="1">
    <citation type="submission" date="2019-05" db="EMBL/GenBank/DDBJ databases">
        <title>Annotation for the trematode Fasciolopsis buski.</title>
        <authorList>
            <person name="Choi Y.-J."/>
        </authorList>
    </citation>
    <scope>NUCLEOTIDE SEQUENCE</scope>
    <source>
        <strain evidence="3">HT</strain>
        <tissue evidence="3">Whole worm</tissue>
    </source>
</reference>
<evidence type="ECO:0000313" key="3">
    <source>
        <dbReference type="EMBL" id="KAA0184731.1"/>
    </source>
</evidence>
<sequence>MWYFLLLPILSPRSLTSSSPGPNEPVPVTIGDPKLIPGAHICNECELYSDHYDHSRDEDLDLTSDQTTLRREKSRVAAKLRRQKENQALVKLRLALPIQSAKLPHIGPVKGGSQLNESVFHDAHQQQQQQQQRRQQQQDPAQYRALTECALSCIPNYRAANSISRQHHLAAPEFEKAVTVRLAGNALCLYDWLYTSPSLANVAAVDRSSSVTRESHPSCSCCYGRWSETAYNGSVPSLSVFSQSLMAIVVDTIENTVVYAPPSYAQLIGISWVCLH</sequence>
<comment type="caution">
    <text evidence="3">The sequence shown here is derived from an EMBL/GenBank/DDBJ whole genome shotgun (WGS) entry which is preliminary data.</text>
</comment>
<feature type="compositionally biased region" description="Low complexity" evidence="1">
    <location>
        <begin position="125"/>
        <end position="138"/>
    </location>
</feature>
<feature type="signal peptide" evidence="2">
    <location>
        <begin position="1"/>
        <end position="16"/>
    </location>
</feature>
<evidence type="ECO:0000256" key="2">
    <source>
        <dbReference type="SAM" id="SignalP"/>
    </source>
</evidence>
<feature type="region of interest" description="Disordered" evidence="1">
    <location>
        <begin position="121"/>
        <end position="141"/>
    </location>
</feature>
<dbReference type="AlphaFoldDB" id="A0A8E0RJM6"/>
<protein>
    <submittedName>
        <fullName evidence="3">Uncharacterized protein</fullName>
    </submittedName>
</protein>
<gene>
    <name evidence="3" type="ORF">FBUS_10276</name>
</gene>
<feature type="chain" id="PRO_5034740033" evidence="2">
    <location>
        <begin position="17"/>
        <end position="276"/>
    </location>
</feature>
<proteinExistence type="predicted"/>
<organism evidence="3 4">
    <name type="scientific">Fasciolopsis buskii</name>
    <dbReference type="NCBI Taxonomy" id="27845"/>
    <lineage>
        <taxon>Eukaryota</taxon>
        <taxon>Metazoa</taxon>
        <taxon>Spiralia</taxon>
        <taxon>Lophotrochozoa</taxon>
        <taxon>Platyhelminthes</taxon>
        <taxon>Trematoda</taxon>
        <taxon>Digenea</taxon>
        <taxon>Plagiorchiida</taxon>
        <taxon>Echinostomata</taxon>
        <taxon>Echinostomatoidea</taxon>
        <taxon>Fasciolidae</taxon>
        <taxon>Fasciolopsis</taxon>
    </lineage>
</organism>
<accession>A0A8E0RJM6</accession>
<name>A0A8E0RJM6_9TREM</name>
<dbReference type="EMBL" id="LUCM01010951">
    <property type="protein sequence ID" value="KAA0184731.1"/>
    <property type="molecule type" value="Genomic_DNA"/>
</dbReference>
<dbReference type="OrthoDB" id="6274309at2759"/>
<evidence type="ECO:0000313" key="4">
    <source>
        <dbReference type="Proteomes" id="UP000728185"/>
    </source>
</evidence>
<dbReference type="Proteomes" id="UP000728185">
    <property type="component" value="Unassembled WGS sequence"/>
</dbReference>
<keyword evidence="2" id="KW-0732">Signal</keyword>
<evidence type="ECO:0000256" key="1">
    <source>
        <dbReference type="SAM" id="MobiDB-lite"/>
    </source>
</evidence>